<dbReference type="SUPFAM" id="SSF52266">
    <property type="entry name" value="SGNH hydrolase"/>
    <property type="match status" value="1"/>
</dbReference>
<comment type="caution">
    <text evidence="2">The sequence shown here is derived from an EMBL/GenBank/DDBJ whole genome shotgun (WGS) entry which is preliminary data.</text>
</comment>
<dbReference type="EC" id="3.1.-.-" evidence="2"/>
<keyword evidence="3" id="KW-1185">Reference proteome</keyword>
<sequence length="255" mass="27503">MTVPEDSPIRYVAVGDSFSEGVGDEGPAPFTGWTGRLASALAATTSQPVWFANLAIRGRLLDGVLGEQVHQALALDPQPTLVTFCAGGNDLLRPSFDIPALIGRLGAAAERFRERGIRLALVSPADPSARLPLGRLINRRGDAWATALSELAAERGLPFVDVSRDVQLGQPEFWSTDRLHMNALGHQRVAELALRAIADGPGPVDAAAPEAVGTRLAEELRYYREYVVPWLGRRIRRRSSGDGRTAPLPTWTPVS</sequence>
<evidence type="ECO:0000259" key="1">
    <source>
        <dbReference type="Pfam" id="PF13472"/>
    </source>
</evidence>
<dbReference type="CDD" id="cd01832">
    <property type="entry name" value="SGNH_hydrolase_like_1"/>
    <property type="match status" value="1"/>
</dbReference>
<accession>A0ABT7T2E3</accession>
<dbReference type="Pfam" id="PF13472">
    <property type="entry name" value="Lipase_GDSL_2"/>
    <property type="match status" value="1"/>
</dbReference>
<feature type="domain" description="SGNH hydrolase-type esterase" evidence="1">
    <location>
        <begin position="13"/>
        <end position="188"/>
    </location>
</feature>
<organism evidence="2 3">
    <name type="scientific">Curtobacterium citri</name>
    <dbReference type="NCBI Taxonomy" id="3055139"/>
    <lineage>
        <taxon>Bacteria</taxon>
        <taxon>Bacillati</taxon>
        <taxon>Actinomycetota</taxon>
        <taxon>Actinomycetes</taxon>
        <taxon>Micrococcales</taxon>
        <taxon>Microbacteriaceae</taxon>
        <taxon>Curtobacterium</taxon>
    </lineage>
</organism>
<reference evidence="2 3" key="1">
    <citation type="submission" date="2023-06" db="EMBL/GenBank/DDBJ databases">
        <authorList>
            <person name="Feng G."/>
            <person name="Li J."/>
            <person name="Zhu H."/>
        </authorList>
    </citation>
    <scope>NUCLEOTIDE SEQUENCE [LARGE SCALE GENOMIC DNA]</scope>
    <source>
        <strain evidence="2 3">RHCKG23</strain>
    </source>
</reference>
<protein>
    <submittedName>
        <fullName evidence="2">SGNH/GDSL hydrolase family protein</fullName>
        <ecNumber evidence="2">3.1.-.-</ecNumber>
    </submittedName>
</protein>
<proteinExistence type="predicted"/>
<dbReference type="Proteomes" id="UP001237823">
    <property type="component" value="Unassembled WGS sequence"/>
</dbReference>
<dbReference type="InterPro" id="IPR053140">
    <property type="entry name" value="GDSL_Rv0518-like"/>
</dbReference>
<keyword evidence="2" id="KW-0378">Hydrolase</keyword>
<dbReference type="InterPro" id="IPR013830">
    <property type="entry name" value="SGNH_hydro"/>
</dbReference>
<dbReference type="RefSeq" id="WP_289457123.1">
    <property type="nucleotide sequence ID" value="NZ_JAUCML010000001.1"/>
</dbReference>
<evidence type="ECO:0000313" key="3">
    <source>
        <dbReference type="Proteomes" id="UP001237823"/>
    </source>
</evidence>
<dbReference type="PANTHER" id="PTHR43784">
    <property type="entry name" value="GDSL-LIKE LIPASE/ACYLHYDROLASE, PUTATIVE (AFU_ORTHOLOGUE AFUA_2G00820)-RELATED"/>
    <property type="match status" value="1"/>
</dbReference>
<dbReference type="GO" id="GO:0016787">
    <property type="term" value="F:hydrolase activity"/>
    <property type="evidence" value="ECO:0007669"/>
    <property type="project" value="UniProtKB-KW"/>
</dbReference>
<dbReference type="EMBL" id="JAUCML010000001">
    <property type="protein sequence ID" value="MDM7883534.1"/>
    <property type="molecule type" value="Genomic_DNA"/>
</dbReference>
<dbReference type="PANTHER" id="PTHR43784:SF2">
    <property type="entry name" value="GDSL-LIKE LIPASE_ACYLHYDROLASE, PUTATIVE (AFU_ORTHOLOGUE AFUA_2G00820)-RELATED"/>
    <property type="match status" value="1"/>
</dbReference>
<name>A0ABT7T2E3_9MICO</name>
<dbReference type="Gene3D" id="3.40.50.1110">
    <property type="entry name" value="SGNH hydrolase"/>
    <property type="match status" value="1"/>
</dbReference>
<gene>
    <name evidence="2" type="ORF">QUG92_00290</name>
</gene>
<evidence type="ECO:0000313" key="2">
    <source>
        <dbReference type="EMBL" id="MDM7883534.1"/>
    </source>
</evidence>
<dbReference type="InterPro" id="IPR036514">
    <property type="entry name" value="SGNH_hydro_sf"/>
</dbReference>